<dbReference type="SUPFAM" id="SSF53187">
    <property type="entry name" value="Zn-dependent exopeptidases"/>
    <property type="match status" value="1"/>
</dbReference>
<accession>D0LZI6</accession>
<dbReference type="eggNOG" id="COG2195">
    <property type="taxonomic scope" value="Bacteria"/>
</dbReference>
<dbReference type="AlphaFoldDB" id="D0LZI6"/>
<dbReference type="Pfam" id="PF01546">
    <property type="entry name" value="Peptidase_M20"/>
    <property type="match status" value="1"/>
</dbReference>
<dbReference type="HOGENOM" id="CLU_490724_0_0_7"/>
<keyword evidence="3" id="KW-0645">Protease</keyword>
<evidence type="ECO:0000313" key="3">
    <source>
        <dbReference type="EMBL" id="ACY17965.1"/>
    </source>
</evidence>
<dbReference type="KEGG" id="hoh:Hoch_5482"/>
<evidence type="ECO:0000256" key="2">
    <source>
        <dbReference type="ARBA" id="ARBA00022801"/>
    </source>
</evidence>
<dbReference type="Gene3D" id="3.30.70.360">
    <property type="match status" value="1"/>
</dbReference>
<proteinExistence type="predicted"/>
<comment type="cofactor">
    <cofactor evidence="1">
        <name>Zn(2+)</name>
        <dbReference type="ChEBI" id="CHEBI:29105"/>
    </cofactor>
</comment>
<sequence>MSQSTISPKQDLETLANWGTACLTRVIAIDSQSDEESDDIPSSQGQRVLSDDLRRFFSELGYGAEQDDAANLIITIPSNLGADAACPPVALMVHMDTAQGTLAVPALEVLPGWDGSRVPYPENPRLTVTAERYPDVACFVGDDLLHGPGSFPIGLDDKLGMAELMTLARVLSENPEIAHGTLVLVFRPDEEIGRMAAVEGLADELARRGVRYGYTIDGLLPFEINVENFNAAYARAVIAETAPAAGDAAAGDAAADDSVEFVRLSVHGVNTHGATAKPEGHLNATMVAARALAALGARDDIAIVDMQSDPALECDAALVFAVRGADAEARERAASALREAFAAEIEPHAWKGAHLDSASVAAPAAGAGVGNGANAAARVIAHLQGLLREPGPTPLLPEESDGYEGYTNPFFVAREGGALVLEYRLRDFDPARLERRVAHVRALCERDGFAVESKNQYIDMGPKLAAYPELVRWAEQALQTISQPVLRRPIRGGTGVDPFLERDIPVANLGTGYFAPESEKEFTSRQNIARHALWLVHLVQVIAADPAETAKPASS</sequence>
<dbReference type="EMBL" id="CP001804">
    <property type="protein sequence ID" value="ACY17965.1"/>
    <property type="molecule type" value="Genomic_DNA"/>
</dbReference>
<dbReference type="PANTHER" id="PTHR42994:SF1">
    <property type="entry name" value="PEPTIDASE T"/>
    <property type="match status" value="1"/>
</dbReference>
<keyword evidence="3" id="KW-0031">Aminopeptidase</keyword>
<reference evidence="3 4" key="1">
    <citation type="journal article" date="2010" name="Stand. Genomic Sci.">
        <title>Complete genome sequence of Haliangium ochraceum type strain (SMP-2).</title>
        <authorList>
            <consortium name="US DOE Joint Genome Institute (JGI-PGF)"/>
            <person name="Ivanova N."/>
            <person name="Daum C."/>
            <person name="Lang E."/>
            <person name="Abt B."/>
            <person name="Kopitz M."/>
            <person name="Saunders E."/>
            <person name="Lapidus A."/>
            <person name="Lucas S."/>
            <person name="Glavina Del Rio T."/>
            <person name="Nolan M."/>
            <person name="Tice H."/>
            <person name="Copeland A."/>
            <person name="Cheng J.F."/>
            <person name="Chen F."/>
            <person name="Bruce D."/>
            <person name="Goodwin L."/>
            <person name="Pitluck S."/>
            <person name="Mavromatis K."/>
            <person name="Pati A."/>
            <person name="Mikhailova N."/>
            <person name="Chen A."/>
            <person name="Palaniappan K."/>
            <person name="Land M."/>
            <person name="Hauser L."/>
            <person name="Chang Y.J."/>
            <person name="Jeffries C.D."/>
            <person name="Detter J.C."/>
            <person name="Brettin T."/>
            <person name="Rohde M."/>
            <person name="Goker M."/>
            <person name="Bristow J."/>
            <person name="Markowitz V."/>
            <person name="Eisen J.A."/>
            <person name="Hugenholtz P."/>
            <person name="Kyrpides N.C."/>
            <person name="Klenk H.P."/>
        </authorList>
    </citation>
    <scope>NUCLEOTIDE SEQUENCE [LARGE SCALE GENOMIC DNA]</scope>
    <source>
        <strain evidence="4">DSM 14365 / CIP 107738 / JCM 11303 / AJ 13395 / SMP-2</strain>
    </source>
</reference>
<dbReference type="InterPro" id="IPR002933">
    <property type="entry name" value="Peptidase_M20"/>
</dbReference>
<keyword evidence="4" id="KW-1185">Reference proteome</keyword>
<organism evidence="3 4">
    <name type="scientific">Haliangium ochraceum (strain DSM 14365 / JCM 11303 / SMP-2)</name>
    <dbReference type="NCBI Taxonomy" id="502025"/>
    <lineage>
        <taxon>Bacteria</taxon>
        <taxon>Pseudomonadati</taxon>
        <taxon>Myxococcota</taxon>
        <taxon>Polyangia</taxon>
        <taxon>Haliangiales</taxon>
        <taxon>Kofleriaceae</taxon>
        <taxon>Haliangium</taxon>
    </lineage>
</organism>
<dbReference type="PANTHER" id="PTHR42994">
    <property type="entry name" value="PEPTIDASE T"/>
    <property type="match status" value="1"/>
</dbReference>
<keyword evidence="2 3" id="KW-0378">Hydrolase</keyword>
<name>D0LZI6_HALO1</name>
<dbReference type="STRING" id="502025.Hoch_5482"/>
<dbReference type="GO" id="GO:0045148">
    <property type="term" value="F:tripeptide aminopeptidase activity"/>
    <property type="evidence" value="ECO:0007669"/>
    <property type="project" value="UniProtKB-EC"/>
</dbReference>
<evidence type="ECO:0000256" key="1">
    <source>
        <dbReference type="ARBA" id="ARBA00001947"/>
    </source>
</evidence>
<dbReference type="RefSeq" id="WP_012830557.1">
    <property type="nucleotide sequence ID" value="NC_013440.1"/>
</dbReference>
<gene>
    <name evidence="3" type="ordered locus">Hoch_5482</name>
</gene>
<dbReference type="Proteomes" id="UP000001880">
    <property type="component" value="Chromosome"/>
</dbReference>
<dbReference type="Gene3D" id="3.40.630.10">
    <property type="entry name" value="Zn peptidases"/>
    <property type="match status" value="2"/>
</dbReference>
<protein>
    <submittedName>
        <fullName evidence="3">Tripeptide aminopeptidase</fullName>
        <ecNumber evidence="3">3.4.11.4</ecNumber>
    </submittedName>
</protein>
<evidence type="ECO:0000313" key="4">
    <source>
        <dbReference type="Proteomes" id="UP000001880"/>
    </source>
</evidence>
<dbReference type="EC" id="3.4.11.4" evidence="3"/>
<dbReference type="GO" id="GO:0005829">
    <property type="term" value="C:cytosol"/>
    <property type="evidence" value="ECO:0007669"/>
    <property type="project" value="TreeGrafter"/>
</dbReference>